<evidence type="ECO:0000313" key="7">
    <source>
        <dbReference type="EMBL" id="ULT98131.1"/>
    </source>
</evidence>
<evidence type="ECO:0000256" key="2">
    <source>
        <dbReference type="ARBA" id="ARBA00022741"/>
    </source>
</evidence>
<name>A0AAE9IKV0_CAEBR</name>
<keyword evidence="3" id="KW-0479">Metal-binding</keyword>
<evidence type="ECO:0000256" key="4">
    <source>
        <dbReference type="SAM" id="MobiDB-lite"/>
    </source>
</evidence>
<dbReference type="GO" id="GO:0000166">
    <property type="term" value="F:nucleotide binding"/>
    <property type="evidence" value="ECO:0007669"/>
    <property type="project" value="UniProtKB-KW"/>
</dbReference>
<dbReference type="Pfam" id="PF07986">
    <property type="entry name" value="TBCC"/>
    <property type="match status" value="1"/>
</dbReference>
<feature type="domain" description="C-CAP/cofactor C-like" evidence="6">
    <location>
        <begin position="133"/>
        <end position="285"/>
    </location>
</feature>
<feature type="compositionally biased region" description="Basic and acidic residues" evidence="4">
    <location>
        <begin position="136"/>
        <end position="147"/>
    </location>
</feature>
<gene>
    <name evidence="7" type="ORF">L3Y34_005747</name>
</gene>
<feature type="compositionally biased region" description="Gly residues" evidence="4">
    <location>
        <begin position="88"/>
        <end position="103"/>
    </location>
</feature>
<dbReference type="InterPro" id="IPR039093">
    <property type="entry name" value="XRP2"/>
</dbReference>
<evidence type="ECO:0000259" key="5">
    <source>
        <dbReference type="PROSITE" id="PS50158"/>
    </source>
</evidence>
<proteinExistence type="inferred from homology"/>
<dbReference type="PANTHER" id="PTHR15440">
    <property type="entry name" value="XRP2 PROTEIN"/>
    <property type="match status" value="1"/>
</dbReference>
<keyword evidence="3" id="KW-0863">Zinc-finger</keyword>
<dbReference type="SUPFAM" id="SSF57756">
    <property type="entry name" value="Retrovirus zinc finger-like domains"/>
    <property type="match status" value="2"/>
</dbReference>
<dbReference type="InterPro" id="IPR016098">
    <property type="entry name" value="CAP/MinC_C"/>
</dbReference>
<dbReference type="Pfam" id="PF00098">
    <property type="entry name" value="zf-CCHC"/>
    <property type="match status" value="3"/>
</dbReference>
<dbReference type="Gene3D" id="2.160.20.70">
    <property type="match status" value="1"/>
</dbReference>
<comment type="similarity">
    <text evidence="1">Belongs to the TBCC family.</text>
</comment>
<dbReference type="GO" id="GO:0008270">
    <property type="term" value="F:zinc ion binding"/>
    <property type="evidence" value="ECO:0007669"/>
    <property type="project" value="UniProtKB-KW"/>
</dbReference>
<dbReference type="GO" id="GO:0019899">
    <property type="term" value="F:enzyme binding"/>
    <property type="evidence" value="ECO:0007669"/>
    <property type="project" value="UniProtKB-ARBA"/>
</dbReference>
<dbReference type="InterPro" id="IPR001878">
    <property type="entry name" value="Znf_CCHC"/>
</dbReference>
<dbReference type="Proteomes" id="UP000827892">
    <property type="component" value="Chromosome IV"/>
</dbReference>
<dbReference type="InterPro" id="IPR012945">
    <property type="entry name" value="Tubulin-bd_cofactor_C_dom"/>
</dbReference>
<dbReference type="FunFam" id="4.10.60.10:FF:000034">
    <property type="entry name" value="Universal minicircle sequence binding protein (UMSBP), putative"/>
    <property type="match status" value="2"/>
</dbReference>
<dbReference type="GO" id="GO:0005737">
    <property type="term" value="C:cytoplasm"/>
    <property type="evidence" value="ECO:0007669"/>
    <property type="project" value="UniProtKB-ARBA"/>
</dbReference>
<dbReference type="InterPro" id="IPR006599">
    <property type="entry name" value="CARP_motif"/>
</dbReference>
<sequence length="437" mass="48064">MSDQSCYKCQQPGHISRNCPQRDQDSGRRGGGSVCYNCQETGHFSRDCPKGGSQRGGGGGGGGSCYNCGGRGHFSRDCPSARDDGGSRSYGGGRGGGRGGYGGQNRRSHREDRYKVEEANGEPKPAEGTGEAPKYSWERREKANPEDYTVKDVKDKTVRKVGKDGGPLEIDNCQDSAILFLHTSSQVMIDNCSRCTIVLGPCQGSVFLRDSSNCTIFTPCQQLRTRDCKSIRIGILCPTEPIIENSSDIRFFHLAMRYPQLKDQMHSVGLRPFTNHINSVHDFTPAAPNGKGNFLIFSDNVNLSSGQEEILKVNTVILKPSPADFIPRFSEIKDSDPTYAYICGKSEPVDELGDSAIELLHCVYKAKMEVMSSYDVEVKTVDPKLISFAGNAERVIILELSGDLLQLEYDLDMGVIQQDEMEQFQKLLIHLNSKKSG</sequence>
<accession>A0AAE9IKV0</accession>
<dbReference type="PANTHER" id="PTHR15440:SF0">
    <property type="entry name" value="PROTEIN XRP2"/>
    <property type="match status" value="1"/>
</dbReference>
<feature type="region of interest" description="Disordered" evidence="4">
    <location>
        <begin position="78"/>
        <end position="147"/>
    </location>
</feature>
<evidence type="ECO:0000259" key="6">
    <source>
        <dbReference type="PROSITE" id="PS51329"/>
    </source>
</evidence>
<dbReference type="GO" id="GO:0003676">
    <property type="term" value="F:nucleic acid binding"/>
    <property type="evidence" value="ECO:0007669"/>
    <property type="project" value="InterPro"/>
</dbReference>
<dbReference type="GO" id="GO:0005096">
    <property type="term" value="F:GTPase activator activity"/>
    <property type="evidence" value="ECO:0007669"/>
    <property type="project" value="InterPro"/>
</dbReference>
<dbReference type="AlphaFoldDB" id="A0AAE9IKV0"/>
<feature type="domain" description="CCHC-type" evidence="5">
    <location>
        <begin position="6"/>
        <end position="21"/>
    </location>
</feature>
<dbReference type="PROSITE" id="PS51329">
    <property type="entry name" value="C_CAP_COFACTOR_C"/>
    <property type="match status" value="1"/>
</dbReference>
<feature type="domain" description="CCHC-type" evidence="5">
    <location>
        <begin position="35"/>
        <end position="50"/>
    </location>
</feature>
<evidence type="ECO:0000256" key="3">
    <source>
        <dbReference type="PROSITE-ProRule" id="PRU00047"/>
    </source>
</evidence>
<keyword evidence="2" id="KW-0547">Nucleotide-binding</keyword>
<keyword evidence="3" id="KW-0862">Zinc</keyword>
<organism evidence="7 8">
    <name type="scientific">Caenorhabditis briggsae</name>
    <dbReference type="NCBI Taxonomy" id="6238"/>
    <lineage>
        <taxon>Eukaryota</taxon>
        <taxon>Metazoa</taxon>
        <taxon>Ecdysozoa</taxon>
        <taxon>Nematoda</taxon>
        <taxon>Chromadorea</taxon>
        <taxon>Rhabditida</taxon>
        <taxon>Rhabditina</taxon>
        <taxon>Rhabditomorpha</taxon>
        <taxon>Rhabditoidea</taxon>
        <taxon>Rhabditidae</taxon>
        <taxon>Peloderinae</taxon>
        <taxon>Caenorhabditis</taxon>
    </lineage>
</organism>
<dbReference type="InterPro" id="IPR017901">
    <property type="entry name" value="C-CAP_CF_C-like"/>
</dbReference>
<protein>
    <recommendedName>
        <fullName evidence="9">Protein XRP2</fullName>
    </recommendedName>
</protein>
<feature type="region of interest" description="Disordered" evidence="4">
    <location>
        <begin position="1"/>
        <end position="31"/>
    </location>
</feature>
<evidence type="ECO:0000313" key="8">
    <source>
        <dbReference type="Proteomes" id="UP000827892"/>
    </source>
</evidence>
<evidence type="ECO:0000256" key="1">
    <source>
        <dbReference type="ARBA" id="ARBA00008848"/>
    </source>
</evidence>
<dbReference type="Gene3D" id="4.10.60.10">
    <property type="entry name" value="Zinc finger, CCHC-type"/>
    <property type="match status" value="3"/>
</dbReference>
<evidence type="ECO:0008006" key="9">
    <source>
        <dbReference type="Google" id="ProtNLM"/>
    </source>
</evidence>
<reference evidence="7 8" key="1">
    <citation type="submission" date="2022-05" db="EMBL/GenBank/DDBJ databases">
        <title>Chromosome-level reference genomes for two strains of Caenorhabditis briggsae: an improved platform for comparative genomics.</title>
        <authorList>
            <person name="Stevens L."/>
            <person name="Andersen E.C."/>
        </authorList>
    </citation>
    <scope>NUCLEOTIDE SEQUENCE [LARGE SCALE GENOMIC DNA]</scope>
    <source>
        <strain evidence="7">QX1410_ONT</strain>
        <tissue evidence="7">Whole-organism</tissue>
    </source>
</reference>
<dbReference type="SMART" id="SM00673">
    <property type="entry name" value="CARP"/>
    <property type="match status" value="2"/>
</dbReference>
<dbReference type="InterPro" id="IPR036875">
    <property type="entry name" value="Znf_CCHC_sf"/>
</dbReference>
<dbReference type="PROSITE" id="PS50158">
    <property type="entry name" value="ZF_CCHC"/>
    <property type="match status" value="3"/>
</dbReference>
<feature type="domain" description="CCHC-type" evidence="5">
    <location>
        <begin position="65"/>
        <end position="80"/>
    </location>
</feature>
<dbReference type="EMBL" id="CP090894">
    <property type="protein sequence ID" value="ULT98131.1"/>
    <property type="molecule type" value="Genomic_DNA"/>
</dbReference>
<feature type="compositionally biased region" description="Basic and acidic residues" evidence="4">
    <location>
        <begin position="109"/>
        <end position="118"/>
    </location>
</feature>
<dbReference type="SMART" id="SM00343">
    <property type="entry name" value="ZnF_C2HC"/>
    <property type="match status" value="3"/>
</dbReference>